<accession>A0A6J4GFZ5</accession>
<dbReference type="SUPFAM" id="SSF56925">
    <property type="entry name" value="OMPA-like"/>
    <property type="match status" value="1"/>
</dbReference>
<protein>
    <recommendedName>
        <fullName evidence="3">Outer membrane protein beta-barrel domain-containing protein</fullName>
    </recommendedName>
</protein>
<evidence type="ECO:0000313" key="4">
    <source>
        <dbReference type="EMBL" id="CAA9198133.1"/>
    </source>
</evidence>
<name>A0A6J4GFZ5_9FLAO</name>
<feature type="signal peptide" evidence="2">
    <location>
        <begin position="1"/>
        <end position="19"/>
    </location>
</feature>
<keyword evidence="5" id="KW-1185">Reference proteome</keyword>
<evidence type="ECO:0000259" key="3">
    <source>
        <dbReference type="Pfam" id="PF13505"/>
    </source>
</evidence>
<feature type="domain" description="Outer membrane protein beta-barrel" evidence="3">
    <location>
        <begin position="11"/>
        <end position="189"/>
    </location>
</feature>
<dbReference type="InterPro" id="IPR027385">
    <property type="entry name" value="Beta-barrel_OMP"/>
</dbReference>
<evidence type="ECO:0000256" key="2">
    <source>
        <dbReference type="SAM" id="SignalP"/>
    </source>
</evidence>
<reference evidence="4 5" key="1">
    <citation type="submission" date="2020-02" db="EMBL/GenBank/DDBJ databases">
        <authorList>
            <person name="Criscuolo A."/>
        </authorList>
    </citation>
    <scope>NUCLEOTIDE SEQUENCE [LARGE SCALE GENOMIC DNA]</scope>
    <source>
        <strain evidence="4">CIP105534</strain>
    </source>
</reference>
<feature type="chain" id="PRO_5027037643" description="Outer membrane protein beta-barrel domain-containing protein" evidence="2">
    <location>
        <begin position="20"/>
        <end position="207"/>
    </location>
</feature>
<evidence type="ECO:0000313" key="5">
    <source>
        <dbReference type="Proteomes" id="UP000479938"/>
    </source>
</evidence>
<organism evidence="4 5">
    <name type="scientific">Flavobacterium bizetiae</name>
    <dbReference type="NCBI Taxonomy" id="2704140"/>
    <lineage>
        <taxon>Bacteria</taxon>
        <taxon>Pseudomonadati</taxon>
        <taxon>Bacteroidota</taxon>
        <taxon>Flavobacteriia</taxon>
        <taxon>Flavobacteriales</taxon>
        <taxon>Flavobacteriaceae</taxon>
        <taxon>Flavobacterium</taxon>
    </lineage>
</organism>
<dbReference type="InterPro" id="IPR011250">
    <property type="entry name" value="OMP/PagP_B-barrel"/>
</dbReference>
<keyword evidence="1 2" id="KW-0732">Signal</keyword>
<proteinExistence type="predicted"/>
<dbReference type="RefSeq" id="WP_173970594.1">
    <property type="nucleotide sequence ID" value="NZ_CADCSU010000081.1"/>
</dbReference>
<sequence length="207" mass="23015">MKTKFFVILSMLTFSFANAQQQEVDSEMNSAKGVTFEKGDMFLEGSIKISTGGTTDYYGFSPKFGYLLNDKFAVGAKLNYSSEKVETTIPETKTNVFGVGAFARYYFLELDKKRFKAFAEAGLGFGQNKTKIQGIEDDTDNSITADITVGLNYFVTKNIAVTFTLANVLAYNSVSPENGASSDTFNLNINLFENIFDQPQFGLLYRF</sequence>
<dbReference type="AlphaFoldDB" id="A0A6J4GFZ5"/>
<evidence type="ECO:0000256" key="1">
    <source>
        <dbReference type="ARBA" id="ARBA00022729"/>
    </source>
</evidence>
<dbReference type="Gene3D" id="2.40.160.20">
    <property type="match status" value="1"/>
</dbReference>
<gene>
    <name evidence="4" type="ORF">FLA105534_01952</name>
</gene>
<dbReference type="EMBL" id="CADCSU010000081">
    <property type="protein sequence ID" value="CAA9198133.1"/>
    <property type="molecule type" value="Genomic_DNA"/>
</dbReference>
<dbReference type="Proteomes" id="UP000479938">
    <property type="component" value="Unassembled WGS sequence"/>
</dbReference>
<dbReference type="Pfam" id="PF13505">
    <property type="entry name" value="OMP_b-brl"/>
    <property type="match status" value="1"/>
</dbReference>